<dbReference type="PROSITE" id="PS50059">
    <property type="entry name" value="FKBP_PPIASE"/>
    <property type="match status" value="1"/>
</dbReference>
<feature type="domain" description="PPIase FKBP-type" evidence="5">
    <location>
        <begin position="111"/>
        <end position="217"/>
    </location>
</feature>
<evidence type="ECO:0000256" key="4">
    <source>
        <dbReference type="PROSITE-ProRule" id="PRU00277"/>
    </source>
</evidence>
<gene>
    <name evidence="6" type="ORF">PQ465_18415</name>
</gene>
<evidence type="ECO:0000313" key="7">
    <source>
        <dbReference type="Proteomes" id="UP001221558"/>
    </source>
</evidence>
<accession>A0ABY7WF55</accession>
<keyword evidence="7" id="KW-1185">Reference proteome</keyword>
<dbReference type="EC" id="5.2.1.8" evidence="2 4"/>
<dbReference type="PROSITE" id="PS51257">
    <property type="entry name" value="PROKAR_LIPOPROTEIN"/>
    <property type="match status" value="1"/>
</dbReference>
<proteinExistence type="predicted"/>
<organism evidence="6 7">
    <name type="scientific">Sphingobacterium oryzagri</name>
    <dbReference type="NCBI Taxonomy" id="3025669"/>
    <lineage>
        <taxon>Bacteria</taxon>
        <taxon>Pseudomonadati</taxon>
        <taxon>Bacteroidota</taxon>
        <taxon>Sphingobacteriia</taxon>
        <taxon>Sphingobacteriales</taxon>
        <taxon>Sphingobacteriaceae</taxon>
        <taxon>Sphingobacterium</taxon>
    </lineage>
</organism>
<dbReference type="EMBL" id="CP117880">
    <property type="protein sequence ID" value="WDF68256.1"/>
    <property type="molecule type" value="Genomic_DNA"/>
</dbReference>
<name>A0ABY7WF55_9SPHI</name>
<evidence type="ECO:0000259" key="5">
    <source>
        <dbReference type="PROSITE" id="PS50059"/>
    </source>
</evidence>
<dbReference type="SUPFAM" id="SSF54534">
    <property type="entry name" value="FKBP-like"/>
    <property type="match status" value="1"/>
</dbReference>
<sequence length="217" mass="24571">MKNLFKPLFALAIIAATFTSCMEKDNTDYDAENLKSEQRMDSLLSAENNRIQTYLAANSASAWIKDTITFSYRFLDKKPTRGIYYQVVSEPTDNTYEYKITNTGASLSIVMPKLKLKYKASLLDGTVVQSDETGSDYSLGVSNPAIFNDAWFYSFLPYSIKFNNQDYYIYGLTKNGLKKGSKFKMVTPSLWAFKSSSTAKMPANSPLVYEFEVMTIE</sequence>
<protein>
    <recommendedName>
        <fullName evidence="2 4">peptidylprolyl isomerase</fullName>
        <ecNumber evidence="2 4">5.2.1.8</ecNumber>
    </recommendedName>
</protein>
<keyword evidence="3 4" id="KW-0697">Rotamase</keyword>
<dbReference type="Proteomes" id="UP001221558">
    <property type="component" value="Chromosome"/>
</dbReference>
<reference evidence="6 7" key="1">
    <citation type="submission" date="2023-02" db="EMBL/GenBank/DDBJ databases">
        <title>Genome sequence of Sphingobacterium sp. KACC 22765.</title>
        <authorList>
            <person name="Kim S."/>
            <person name="Heo J."/>
            <person name="Kwon S.-W."/>
        </authorList>
    </citation>
    <scope>NUCLEOTIDE SEQUENCE [LARGE SCALE GENOMIC DNA]</scope>
    <source>
        <strain evidence="6 7">KACC 22765</strain>
    </source>
</reference>
<evidence type="ECO:0000256" key="2">
    <source>
        <dbReference type="ARBA" id="ARBA00013194"/>
    </source>
</evidence>
<evidence type="ECO:0000313" key="6">
    <source>
        <dbReference type="EMBL" id="WDF68256.1"/>
    </source>
</evidence>
<dbReference type="InterPro" id="IPR046357">
    <property type="entry name" value="PPIase_dom_sf"/>
</dbReference>
<evidence type="ECO:0000256" key="3">
    <source>
        <dbReference type="ARBA" id="ARBA00023110"/>
    </source>
</evidence>
<keyword evidence="4" id="KW-0413">Isomerase</keyword>
<dbReference type="Gene3D" id="3.10.50.40">
    <property type="match status" value="1"/>
</dbReference>
<dbReference type="RefSeq" id="WP_274266989.1">
    <property type="nucleotide sequence ID" value="NZ_CP117880.1"/>
</dbReference>
<evidence type="ECO:0000256" key="1">
    <source>
        <dbReference type="ARBA" id="ARBA00000971"/>
    </source>
</evidence>
<dbReference type="InterPro" id="IPR001179">
    <property type="entry name" value="PPIase_FKBP_dom"/>
</dbReference>
<comment type="catalytic activity">
    <reaction evidence="1 4">
        <text>[protein]-peptidylproline (omega=180) = [protein]-peptidylproline (omega=0)</text>
        <dbReference type="Rhea" id="RHEA:16237"/>
        <dbReference type="Rhea" id="RHEA-COMP:10747"/>
        <dbReference type="Rhea" id="RHEA-COMP:10748"/>
        <dbReference type="ChEBI" id="CHEBI:83833"/>
        <dbReference type="ChEBI" id="CHEBI:83834"/>
        <dbReference type="EC" id="5.2.1.8"/>
    </reaction>
</comment>